<dbReference type="GO" id="GO:0016887">
    <property type="term" value="F:ATP hydrolysis activity"/>
    <property type="evidence" value="ECO:0007669"/>
    <property type="project" value="InterPro"/>
</dbReference>
<dbReference type="SMART" id="SM00382">
    <property type="entry name" value="AAA"/>
    <property type="match status" value="1"/>
</dbReference>
<comment type="similarity">
    <text evidence="1">Belongs to the ABC transporter superfamily.</text>
</comment>
<feature type="domain" description="ABC transporter" evidence="5">
    <location>
        <begin position="7"/>
        <end position="255"/>
    </location>
</feature>
<dbReference type="FunFam" id="3.40.50.300:FF:000016">
    <property type="entry name" value="Oligopeptide ABC transporter ATP-binding component"/>
    <property type="match status" value="1"/>
</dbReference>
<keyword evidence="3" id="KW-0547">Nucleotide-binding</keyword>
<keyword evidence="4 6" id="KW-0067">ATP-binding</keyword>
<keyword evidence="7" id="KW-1185">Reference proteome</keyword>
<dbReference type="InterPro" id="IPR017871">
    <property type="entry name" value="ABC_transporter-like_CS"/>
</dbReference>
<dbReference type="NCBIfam" id="NF008453">
    <property type="entry name" value="PRK11308.1"/>
    <property type="match status" value="1"/>
</dbReference>
<dbReference type="GO" id="GO:0005524">
    <property type="term" value="F:ATP binding"/>
    <property type="evidence" value="ECO:0007669"/>
    <property type="project" value="UniProtKB-KW"/>
</dbReference>
<gene>
    <name evidence="6" type="ORF">GQF01_31085</name>
</gene>
<evidence type="ECO:0000256" key="3">
    <source>
        <dbReference type="ARBA" id="ARBA00022741"/>
    </source>
</evidence>
<dbReference type="PROSITE" id="PS00211">
    <property type="entry name" value="ABC_TRANSPORTER_1"/>
    <property type="match status" value="1"/>
</dbReference>
<proteinExistence type="inferred from homology"/>
<evidence type="ECO:0000313" key="6">
    <source>
        <dbReference type="EMBL" id="MZQ86558.1"/>
    </source>
</evidence>
<dbReference type="InterPro" id="IPR003593">
    <property type="entry name" value="AAA+_ATPase"/>
</dbReference>
<dbReference type="NCBIfam" id="TIGR01727">
    <property type="entry name" value="oligo_HPY"/>
    <property type="match status" value="1"/>
</dbReference>
<evidence type="ECO:0000256" key="1">
    <source>
        <dbReference type="ARBA" id="ARBA00005417"/>
    </source>
</evidence>
<dbReference type="InterPro" id="IPR050319">
    <property type="entry name" value="ABC_transp_ATP-bind"/>
</dbReference>
<dbReference type="GO" id="GO:0055085">
    <property type="term" value="P:transmembrane transport"/>
    <property type="evidence" value="ECO:0007669"/>
    <property type="project" value="UniProtKB-ARBA"/>
</dbReference>
<dbReference type="Pfam" id="PF00005">
    <property type="entry name" value="ABC_tran"/>
    <property type="match status" value="1"/>
</dbReference>
<dbReference type="PANTHER" id="PTHR43776:SF7">
    <property type="entry name" value="D,D-DIPEPTIDE TRANSPORT ATP-BINDING PROTEIN DDPF-RELATED"/>
    <property type="match status" value="1"/>
</dbReference>
<sequence length="320" mass="35045">MVNAPLLEVKDLRKHFTFGGSFRKRGVVKAVDGVSLTVHKGETLGIVGESGCGKSTVGRLILRLLDLTSGEIHFNGANIGELSASELRPIRKDMQCVFQDPYASLNPRMTVGKAIAEPLFLQGGLSKSEAMKQAEVLLETVGLSVQSARLYPHEFSGGQRQRIAIARAISLNPKLIVADEAVSALDVSIQAQIVNLLDDLQQHSAMSYVFISHNLSVVRHISDRVAVMYLGQVVETASRDQLFNNPKHPYTQALLSSVPEADVNRKRERIILRGEVPSAANPPQGCTFHTRCPHAVDRCKIDKPIVKEVEPGHYASCHFI</sequence>
<dbReference type="PANTHER" id="PTHR43776">
    <property type="entry name" value="TRANSPORT ATP-BINDING PROTEIN"/>
    <property type="match status" value="1"/>
</dbReference>
<dbReference type="GO" id="GO:0015833">
    <property type="term" value="P:peptide transport"/>
    <property type="evidence" value="ECO:0007669"/>
    <property type="project" value="InterPro"/>
</dbReference>
<evidence type="ECO:0000256" key="4">
    <source>
        <dbReference type="ARBA" id="ARBA00022840"/>
    </source>
</evidence>
<evidence type="ECO:0000313" key="7">
    <source>
        <dbReference type="Proteomes" id="UP000481087"/>
    </source>
</evidence>
<dbReference type="SUPFAM" id="SSF52540">
    <property type="entry name" value="P-loop containing nucleoside triphosphate hydrolases"/>
    <property type="match status" value="1"/>
</dbReference>
<keyword evidence="2" id="KW-0813">Transport</keyword>
<dbReference type="InterPro" id="IPR013563">
    <property type="entry name" value="Oligopep_ABC_C"/>
</dbReference>
<protein>
    <submittedName>
        <fullName evidence="6">Dipeptide ABC transporter ATP-binding protein</fullName>
    </submittedName>
</protein>
<dbReference type="AlphaFoldDB" id="A0A6L8V878"/>
<dbReference type="InterPro" id="IPR027417">
    <property type="entry name" value="P-loop_NTPase"/>
</dbReference>
<dbReference type="CDD" id="cd03257">
    <property type="entry name" value="ABC_NikE_OppD_transporters"/>
    <property type="match status" value="1"/>
</dbReference>
<dbReference type="Gene3D" id="3.40.50.300">
    <property type="entry name" value="P-loop containing nucleotide triphosphate hydrolases"/>
    <property type="match status" value="1"/>
</dbReference>
<reference evidence="6 7" key="1">
    <citation type="submission" date="2019-12" db="EMBL/GenBank/DDBJ databases">
        <title>Paenibacillus sp. nov. sp. isolated from soil.</title>
        <authorList>
            <person name="Kim J."/>
            <person name="Jeong S.E."/>
            <person name="Jung H.S."/>
            <person name="Jeon C.O."/>
        </authorList>
    </citation>
    <scope>NUCLEOTIDE SEQUENCE [LARGE SCALE GENOMIC DNA]</scope>
    <source>
        <strain evidence="6 7">5J-6</strain>
    </source>
</reference>
<evidence type="ECO:0000259" key="5">
    <source>
        <dbReference type="PROSITE" id="PS50893"/>
    </source>
</evidence>
<evidence type="ECO:0000256" key="2">
    <source>
        <dbReference type="ARBA" id="ARBA00022448"/>
    </source>
</evidence>
<comment type="caution">
    <text evidence="6">The sequence shown here is derived from an EMBL/GenBank/DDBJ whole genome shotgun (WGS) entry which is preliminary data.</text>
</comment>
<dbReference type="Pfam" id="PF08352">
    <property type="entry name" value="oligo_HPY"/>
    <property type="match status" value="1"/>
</dbReference>
<dbReference type="InterPro" id="IPR003439">
    <property type="entry name" value="ABC_transporter-like_ATP-bd"/>
</dbReference>
<accession>A0A6L8V878</accession>
<dbReference type="Proteomes" id="UP000481087">
    <property type="component" value="Unassembled WGS sequence"/>
</dbReference>
<dbReference type="EMBL" id="WTUZ01000039">
    <property type="protein sequence ID" value="MZQ86558.1"/>
    <property type="molecule type" value="Genomic_DNA"/>
</dbReference>
<dbReference type="PROSITE" id="PS50893">
    <property type="entry name" value="ABC_TRANSPORTER_2"/>
    <property type="match status" value="1"/>
</dbReference>
<organism evidence="6 7">
    <name type="scientific">Paenibacillus silvestris</name>
    <dbReference type="NCBI Taxonomy" id="2606219"/>
    <lineage>
        <taxon>Bacteria</taxon>
        <taxon>Bacillati</taxon>
        <taxon>Bacillota</taxon>
        <taxon>Bacilli</taxon>
        <taxon>Bacillales</taxon>
        <taxon>Paenibacillaceae</taxon>
        <taxon>Paenibacillus</taxon>
    </lineage>
</organism>
<name>A0A6L8V878_9BACL</name>